<feature type="transmembrane region" description="Helical" evidence="1">
    <location>
        <begin position="39"/>
        <end position="62"/>
    </location>
</feature>
<dbReference type="STRING" id="685588.A0A067SRE9"/>
<dbReference type="Gene3D" id="3.40.630.10">
    <property type="entry name" value="Zn peptidases"/>
    <property type="match status" value="1"/>
</dbReference>
<protein>
    <recommendedName>
        <fullName evidence="4">Gaa1-domain-containing protein</fullName>
    </recommendedName>
</protein>
<evidence type="ECO:0000256" key="1">
    <source>
        <dbReference type="SAM" id="Phobius"/>
    </source>
</evidence>
<name>A0A067SRE9_GALM3</name>
<dbReference type="EMBL" id="KL142385">
    <property type="protein sequence ID" value="KDR73500.1"/>
    <property type="molecule type" value="Genomic_DNA"/>
</dbReference>
<dbReference type="PANTHER" id="PTHR13304">
    <property type="entry name" value="GLYCOSYLPHOSPHATIDYLINOSITOL ANCHOR ATTACHMENT 1 PROTEIN"/>
    <property type="match status" value="1"/>
</dbReference>
<proteinExistence type="predicted"/>
<sequence length="638" mass="71296">MDTPSGLLPRWKRFQLKLKQMVSSSGNIHEKRIRKRMRLVNLITSRLKFIKIALFLVGYTWMVMLPSSHLGRGTYVDENALQPGQVNTEWNWGDVHVADLYLAQLEQVRDANYTSEQRAHWLSEEFGKLGIPASTQSYSFSTSTSNLNGTNSYAIISSPRHSGTETMVISASWLSRTGEGDGTLNLRGVSTVLALANFLKRYSYWGKDIVLIVSDGYLDGMQAWLGAYHGSSQPGLTAETLKLTSGVIWTALNIDYPGHSFSHLGIFFEGLNGRLPNQDLINTVDRISRAGIPVVLYDHLDPREEPSINIAPSWMPRTLYNIPDVKSYLYQAQNVIRHVGYQANGRGSGVHGLFHQFRIDAITLFAVPAVGPHGFHAIGRIVESTLRSMNNLLERLHASFFFYFLTGPQRFLKIGLYLPSAILISVALMFHGLRTWVDAAWLQEVEDIKDRNSSAQVLKWQRRQRPVIGVLCVIAATHFLGLVLFNILLSSWFMNNYKALSPLLFAVFCLTPLVALRMQSTTETETAPISMILKALNLCLASTIISIITVLNFSLAASLTIFLGIPLVVSSSSSPSSTPLRLLKYAGYAILGLGWLIFAQDEMVKAIWHWEVLRVWFAPFICIVYVPLVLQAGISCLI</sequence>
<feature type="transmembrane region" description="Helical" evidence="1">
    <location>
        <begin position="467"/>
        <end position="493"/>
    </location>
</feature>
<keyword evidence="1" id="KW-0472">Membrane</keyword>
<dbReference type="HOGENOM" id="CLU_007442_0_0_1"/>
<dbReference type="Pfam" id="PF04114">
    <property type="entry name" value="Gaa1"/>
    <property type="match status" value="1"/>
</dbReference>
<feature type="transmembrane region" description="Helical" evidence="1">
    <location>
        <begin position="499"/>
        <end position="516"/>
    </location>
</feature>
<dbReference type="GO" id="GO:0042765">
    <property type="term" value="C:GPI-anchor transamidase complex"/>
    <property type="evidence" value="ECO:0007669"/>
    <property type="project" value="InterPro"/>
</dbReference>
<keyword evidence="3" id="KW-1185">Reference proteome</keyword>
<dbReference type="Proteomes" id="UP000027222">
    <property type="component" value="Unassembled WGS sequence"/>
</dbReference>
<feature type="transmembrane region" description="Helical" evidence="1">
    <location>
        <begin position="414"/>
        <end position="433"/>
    </location>
</feature>
<gene>
    <name evidence="2" type="ORF">GALMADRAFT_100196</name>
</gene>
<keyword evidence="1" id="KW-0812">Transmembrane</keyword>
<feature type="transmembrane region" description="Helical" evidence="1">
    <location>
        <begin position="612"/>
        <end position="634"/>
    </location>
</feature>
<evidence type="ECO:0008006" key="4">
    <source>
        <dbReference type="Google" id="ProtNLM"/>
    </source>
</evidence>
<feature type="transmembrane region" description="Helical" evidence="1">
    <location>
        <begin position="536"/>
        <end position="562"/>
    </location>
</feature>
<reference evidence="3" key="1">
    <citation type="journal article" date="2014" name="Proc. Natl. Acad. Sci. U.S.A.">
        <title>Extensive sampling of basidiomycete genomes demonstrates inadequacy of the white-rot/brown-rot paradigm for wood decay fungi.</title>
        <authorList>
            <person name="Riley R."/>
            <person name="Salamov A.A."/>
            <person name="Brown D.W."/>
            <person name="Nagy L.G."/>
            <person name="Floudas D."/>
            <person name="Held B.W."/>
            <person name="Levasseur A."/>
            <person name="Lombard V."/>
            <person name="Morin E."/>
            <person name="Otillar R."/>
            <person name="Lindquist E.A."/>
            <person name="Sun H."/>
            <person name="LaButti K.M."/>
            <person name="Schmutz J."/>
            <person name="Jabbour D."/>
            <person name="Luo H."/>
            <person name="Baker S.E."/>
            <person name="Pisabarro A.G."/>
            <person name="Walton J.D."/>
            <person name="Blanchette R.A."/>
            <person name="Henrissat B."/>
            <person name="Martin F."/>
            <person name="Cullen D."/>
            <person name="Hibbett D.S."/>
            <person name="Grigoriev I.V."/>
        </authorList>
    </citation>
    <scope>NUCLEOTIDE SEQUENCE [LARGE SCALE GENOMIC DNA]</scope>
    <source>
        <strain evidence="3">CBS 339.88</strain>
    </source>
</reference>
<dbReference type="AlphaFoldDB" id="A0A067SRE9"/>
<organism evidence="2 3">
    <name type="scientific">Galerina marginata (strain CBS 339.88)</name>
    <dbReference type="NCBI Taxonomy" id="685588"/>
    <lineage>
        <taxon>Eukaryota</taxon>
        <taxon>Fungi</taxon>
        <taxon>Dikarya</taxon>
        <taxon>Basidiomycota</taxon>
        <taxon>Agaricomycotina</taxon>
        <taxon>Agaricomycetes</taxon>
        <taxon>Agaricomycetidae</taxon>
        <taxon>Agaricales</taxon>
        <taxon>Agaricineae</taxon>
        <taxon>Strophariaceae</taxon>
        <taxon>Galerina</taxon>
    </lineage>
</organism>
<keyword evidence="1" id="KW-1133">Transmembrane helix</keyword>
<accession>A0A067SRE9</accession>
<evidence type="ECO:0000313" key="2">
    <source>
        <dbReference type="EMBL" id="KDR73500.1"/>
    </source>
</evidence>
<dbReference type="OrthoDB" id="445301at2759"/>
<feature type="transmembrane region" description="Helical" evidence="1">
    <location>
        <begin position="582"/>
        <end position="600"/>
    </location>
</feature>
<evidence type="ECO:0000313" key="3">
    <source>
        <dbReference type="Proteomes" id="UP000027222"/>
    </source>
</evidence>
<dbReference type="InterPro" id="IPR007246">
    <property type="entry name" value="Gaa1"/>
</dbReference>
<dbReference type="PANTHER" id="PTHR13304:SF0">
    <property type="entry name" value="GLYCOSYLPHOSPHATIDYLINOSITOL ANCHOR ATTACHMENT 1 PROTEIN"/>
    <property type="match status" value="1"/>
</dbReference>
<dbReference type="GO" id="GO:0016255">
    <property type="term" value="P:attachment of GPI anchor to protein"/>
    <property type="evidence" value="ECO:0007669"/>
    <property type="project" value="TreeGrafter"/>
</dbReference>